<dbReference type="GO" id="GO:0052717">
    <property type="term" value="F:tRNA-specific adenosine-34 deaminase activity"/>
    <property type="evidence" value="ECO:0007669"/>
    <property type="project" value="UniProtKB-EC"/>
</dbReference>
<keyword evidence="5" id="KW-1185">Reference proteome</keyword>
<gene>
    <name evidence="4" type="ORF">QOL99_01000</name>
</gene>
<dbReference type="PANTHER" id="PTHR11079">
    <property type="entry name" value="CYTOSINE DEAMINASE FAMILY MEMBER"/>
    <property type="match status" value="1"/>
</dbReference>
<dbReference type="InterPro" id="IPR016193">
    <property type="entry name" value="Cytidine_deaminase-like"/>
</dbReference>
<sequence>MKASASGQPSAVSRQEGFPEGWHAALSEAWTAYLHGSYPIGAAIVDGAGEVIARGRNRLGEGRAVDGVISGHRLGHAEVNTLLTLPELTAEESRQLTLVTTVEPCPMCLGAMLMARIGRLAFAASDPWGGHTDALTDTFYPRQKNVQVSRAPEEVERMCTVLLLTFFLDHSMPREHGFFVSHQEQHPHLFEAALQLHASGALAALRTRQAPLSEALSLLNGEQA</sequence>
<dbReference type="InterPro" id="IPR002125">
    <property type="entry name" value="CMP_dCMP_dom"/>
</dbReference>
<evidence type="ECO:0000256" key="1">
    <source>
        <dbReference type="ARBA" id="ARBA00022723"/>
    </source>
</evidence>
<evidence type="ECO:0000256" key="2">
    <source>
        <dbReference type="ARBA" id="ARBA00022833"/>
    </source>
</evidence>
<dbReference type="RefSeq" id="WP_285520748.1">
    <property type="nucleotide sequence ID" value="NZ_JASNGB010000003.1"/>
</dbReference>
<proteinExistence type="predicted"/>
<reference evidence="4 5" key="1">
    <citation type="submission" date="2023-05" db="EMBL/GenBank/DDBJ databases">
        <authorList>
            <person name="Gao F."/>
        </authorList>
    </citation>
    <scope>NUCLEOTIDE SEQUENCE [LARGE SCALE GENOMIC DNA]</scope>
    <source>
        <strain evidence="4 5">MIMF12</strain>
    </source>
</reference>
<organism evidence="4 5">
    <name type="scientific">Deinococcus rhizophilus</name>
    <dbReference type="NCBI Taxonomy" id="3049544"/>
    <lineage>
        <taxon>Bacteria</taxon>
        <taxon>Thermotogati</taxon>
        <taxon>Deinococcota</taxon>
        <taxon>Deinococci</taxon>
        <taxon>Deinococcales</taxon>
        <taxon>Deinococcaceae</taxon>
        <taxon>Deinococcus</taxon>
    </lineage>
</organism>
<dbReference type="PROSITE" id="PS51747">
    <property type="entry name" value="CYT_DCMP_DEAMINASES_2"/>
    <property type="match status" value="1"/>
</dbReference>
<evidence type="ECO:0000313" key="5">
    <source>
        <dbReference type="Proteomes" id="UP001302059"/>
    </source>
</evidence>
<dbReference type="PROSITE" id="PS00903">
    <property type="entry name" value="CYT_DCMP_DEAMINASES_1"/>
    <property type="match status" value="1"/>
</dbReference>
<feature type="domain" description="CMP/dCMP-type deaminase" evidence="3">
    <location>
        <begin position="16"/>
        <end position="143"/>
    </location>
</feature>
<name>A0ABT7JCE4_9DEIO</name>
<dbReference type="CDD" id="cd01285">
    <property type="entry name" value="nucleoside_deaminase"/>
    <property type="match status" value="1"/>
</dbReference>
<comment type="caution">
    <text evidence="4">The sequence shown here is derived from an EMBL/GenBank/DDBJ whole genome shotgun (WGS) entry which is preliminary data.</text>
</comment>
<evidence type="ECO:0000313" key="4">
    <source>
        <dbReference type="EMBL" id="MDL2342718.1"/>
    </source>
</evidence>
<keyword evidence="4" id="KW-0378">Hydrolase</keyword>
<keyword evidence="2" id="KW-0862">Zinc</keyword>
<protein>
    <submittedName>
        <fullName evidence="4">Nucleoside deaminase</fullName>
        <ecNumber evidence="4">3.5.4.33</ecNumber>
    </submittedName>
</protein>
<keyword evidence="1" id="KW-0479">Metal-binding</keyword>
<accession>A0ABT7JCE4</accession>
<evidence type="ECO:0000259" key="3">
    <source>
        <dbReference type="PROSITE" id="PS51747"/>
    </source>
</evidence>
<dbReference type="Proteomes" id="UP001302059">
    <property type="component" value="Unassembled WGS sequence"/>
</dbReference>
<dbReference type="PANTHER" id="PTHR11079:SF202">
    <property type="entry name" value="TRNA-SPECIFIC ADENOSINE DEAMINASE"/>
    <property type="match status" value="1"/>
</dbReference>
<dbReference type="Pfam" id="PF00383">
    <property type="entry name" value="dCMP_cyt_deam_1"/>
    <property type="match status" value="1"/>
</dbReference>
<dbReference type="SUPFAM" id="SSF53927">
    <property type="entry name" value="Cytidine deaminase-like"/>
    <property type="match status" value="1"/>
</dbReference>
<dbReference type="EMBL" id="JASNGB010000003">
    <property type="protein sequence ID" value="MDL2342718.1"/>
    <property type="molecule type" value="Genomic_DNA"/>
</dbReference>
<dbReference type="EC" id="3.5.4.33" evidence="4"/>
<dbReference type="Gene3D" id="3.40.140.10">
    <property type="entry name" value="Cytidine Deaminase, domain 2"/>
    <property type="match status" value="1"/>
</dbReference>
<dbReference type="InterPro" id="IPR016192">
    <property type="entry name" value="APOBEC/CMP_deaminase_Zn-bd"/>
</dbReference>